<keyword evidence="1" id="KW-0812">Transmembrane</keyword>
<feature type="transmembrane region" description="Helical" evidence="1">
    <location>
        <begin position="14"/>
        <end position="35"/>
    </location>
</feature>
<evidence type="ECO:0000313" key="2">
    <source>
        <dbReference type="EMBL" id="WAJ70322.1"/>
    </source>
</evidence>
<proteinExistence type="predicted"/>
<dbReference type="EMBL" id="CP109965">
    <property type="protein sequence ID" value="WAJ70322.1"/>
    <property type="molecule type" value="Genomic_DNA"/>
</dbReference>
<keyword evidence="1" id="KW-0472">Membrane</keyword>
<protein>
    <submittedName>
        <fullName evidence="2">Uncharacterized protein</fullName>
    </submittedName>
</protein>
<dbReference type="Proteomes" id="UP001163726">
    <property type="component" value="Chromosome"/>
</dbReference>
<accession>A0ABY7AM43</accession>
<name>A0ABY7AM43_9ALTE</name>
<evidence type="ECO:0000313" key="3">
    <source>
        <dbReference type="Proteomes" id="UP001163726"/>
    </source>
</evidence>
<evidence type="ECO:0000256" key="1">
    <source>
        <dbReference type="SAM" id="Phobius"/>
    </source>
</evidence>
<organism evidence="2 3">
    <name type="scientific">Catenovulum adriaticum</name>
    <dbReference type="NCBI Taxonomy" id="2984846"/>
    <lineage>
        <taxon>Bacteria</taxon>
        <taxon>Pseudomonadati</taxon>
        <taxon>Pseudomonadota</taxon>
        <taxon>Gammaproteobacteria</taxon>
        <taxon>Alteromonadales</taxon>
        <taxon>Alteromonadaceae</taxon>
        <taxon>Catenovulum</taxon>
    </lineage>
</organism>
<gene>
    <name evidence="2" type="ORF">OLW01_00460</name>
</gene>
<dbReference type="RefSeq" id="WP_268074624.1">
    <property type="nucleotide sequence ID" value="NZ_CP109965.1"/>
</dbReference>
<sequence>MVGSYSNSGAEYRYLWFLGGIGLGVACGAKVAMACESADY</sequence>
<keyword evidence="3" id="KW-1185">Reference proteome</keyword>
<reference evidence="2" key="1">
    <citation type="submission" date="2022-10" db="EMBL/GenBank/DDBJ databases">
        <title>Catenovulum adriacola sp. nov. isolated in the Harbour of Susak.</title>
        <authorList>
            <person name="Schoch T."/>
            <person name="Reich S.J."/>
            <person name="Stoeferle S."/>
            <person name="Flaiz M."/>
            <person name="Kazda M."/>
            <person name="Riedel C.U."/>
            <person name="Duerre P."/>
        </authorList>
    </citation>
    <scope>NUCLEOTIDE SEQUENCE</scope>
    <source>
        <strain evidence="2">TS8</strain>
    </source>
</reference>
<keyword evidence="1" id="KW-1133">Transmembrane helix</keyword>